<evidence type="ECO:0000313" key="7">
    <source>
        <dbReference type="Proteomes" id="UP001218231"/>
    </source>
</evidence>
<feature type="transmembrane region" description="Helical" evidence="4">
    <location>
        <begin position="75"/>
        <end position="94"/>
    </location>
</feature>
<feature type="transmembrane region" description="Helical" evidence="4">
    <location>
        <begin position="360"/>
        <end position="379"/>
    </location>
</feature>
<keyword evidence="3 4" id="KW-0472">Membrane</keyword>
<sequence>MNRSRSGWMFPAAILLVGINLRPSIAVIGPLLDRLQQDTGLSDTAAGLLTTLPVALMGGVLLGAGRMRHGLGERFGIALGLILIALSDALRGLLPGAGLLLATAVSGGIGIAMVQALMPAVIRLHAGARTAGLMGLYSTAIMSGALVSGMAGPWLAQVWGWPMALGLWAAPAVIGLVMWRAAARAIPAAPKATRPQSRLHRSRRAWLLLAFFGLGTGAYTLVLAWLPPFYTRLGWSAQGAGALLGAVTFAEVIAGLAVSMWIDRAPDRRPALLTAIAALLAGMLCLALAPLAMAWPGAVLAGLGIGALFPLSLIVAMDHGQTPDEAGAMAAFVQGGGYVLAAVLPLAAGLLRQHLADLAPVWWLMALLCLVMARIAVVLRPNTLLQGALAR</sequence>
<keyword evidence="6" id="KW-0560">Oxidoreductase</keyword>
<dbReference type="PANTHER" id="PTHR23523:SF1">
    <property type="entry name" value="CYANATE TRANSPORT PROTEIN CYNX"/>
    <property type="match status" value="1"/>
</dbReference>
<dbReference type="PROSITE" id="PS50850">
    <property type="entry name" value="MFS"/>
    <property type="match status" value="1"/>
</dbReference>
<name>A0ABY7U380_9SPHN</name>
<evidence type="ECO:0000256" key="2">
    <source>
        <dbReference type="ARBA" id="ARBA00022989"/>
    </source>
</evidence>
<dbReference type="RefSeq" id="WP_273619624.1">
    <property type="nucleotide sequence ID" value="NZ_CP117418.1"/>
</dbReference>
<feature type="transmembrane region" description="Helical" evidence="4">
    <location>
        <begin position="328"/>
        <end position="348"/>
    </location>
</feature>
<evidence type="ECO:0000259" key="5">
    <source>
        <dbReference type="PROSITE" id="PS50850"/>
    </source>
</evidence>
<dbReference type="InterPro" id="IPR011701">
    <property type="entry name" value="MFS"/>
</dbReference>
<dbReference type="InterPro" id="IPR020846">
    <property type="entry name" value="MFS_dom"/>
</dbReference>
<accession>A0ABY7U380</accession>
<dbReference type="GO" id="GO:0016491">
    <property type="term" value="F:oxidoreductase activity"/>
    <property type="evidence" value="ECO:0007669"/>
    <property type="project" value="UniProtKB-KW"/>
</dbReference>
<keyword evidence="6" id="KW-0614">Plasmid</keyword>
<protein>
    <submittedName>
        <fullName evidence="6">MFS transporter</fullName>
    </submittedName>
</protein>
<feature type="transmembrane region" description="Helical" evidence="4">
    <location>
        <begin position="134"/>
        <end position="155"/>
    </location>
</feature>
<evidence type="ECO:0000256" key="4">
    <source>
        <dbReference type="SAM" id="Phobius"/>
    </source>
</evidence>
<proteinExistence type="predicted"/>
<keyword evidence="1 4" id="KW-0812">Transmembrane</keyword>
<dbReference type="InterPro" id="IPR052524">
    <property type="entry name" value="MFS_Cyanate_Porter"/>
</dbReference>
<feature type="transmembrane region" description="Helical" evidence="4">
    <location>
        <begin position="298"/>
        <end position="316"/>
    </location>
</feature>
<reference evidence="6 7" key="1">
    <citation type="submission" date="2023-02" db="EMBL/GenBank/DDBJ databases">
        <title>Genome sequence of Novosphingobium humi KACC 19094.</title>
        <authorList>
            <person name="Kim S."/>
            <person name="Heo J."/>
            <person name="Kwon S.-W."/>
        </authorList>
    </citation>
    <scope>NUCLEOTIDE SEQUENCE [LARGE SCALE GENOMIC DNA]</scope>
    <source>
        <strain evidence="6 7">KACC 19094</strain>
        <plasmid evidence="6 7">unnamed1</plasmid>
    </source>
</reference>
<keyword evidence="2 4" id="KW-1133">Transmembrane helix</keyword>
<organism evidence="6 7">
    <name type="scientific">Novosphingobium humi</name>
    <dbReference type="NCBI Taxonomy" id="2282397"/>
    <lineage>
        <taxon>Bacteria</taxon>
        <taxon>Pseudomonadati</taxon>
        <taxon>Pseudomonadota</taxon>
        <taxon>Alphaproteobacteria</taxon>
        <taxon>Sphingomonadales</taxon>
        <taxon>Sphingomonadaceae</taxon>
        <taxon>Novosphingobium</taxon>
    </lineage>
</organism>
<gene>
    <name evidence="6" type="ORF">PQ457_20335</name>
</gene>
<keyword evidence="7" id="KW-1185">Reference proteome</keyword>
<evidence type="ECO:0000256" key="1">
    <source>
        <dbReference type="ARBA" id="ARBA00022692"/>
    </source>
</evidence>
<feature type="transmembrane region" description="Helical" evidence="4">
    <location>
        <begin position="100"/>
        <end position="122"/>
    </location>
</feature>
<feature type="transmembrane region" description="Helical" evidence="4">
    <location>
        <begin position="161"/>
        <end position="183"/>
    </location>
</feature>
<dbReference type="InterPro" id="IPR036259">
    <property type="entry name" value="MFS_trans_sf"/>
</dbReference>
<feature type="domain" description="Major facilitator superfamily (MFS) profile" evidence="5">
    <location>
        <begin position="10"/>
        <end position="384"/>
    </location>
</feature>
<dbReference type="SUPFAM" id="SSF103473">
    <property type="entry name" value="MFS general substrate transporter"/>
    <property type="match status" value="1"/>
</dbReference>
<dbReference type="EMBL" id="CP117418">
    <property type="protein sequence ID" value="WCT79347.1"/>
    <property type="molecule type" value="Genomic_DNA"/>
</dbReference>
<geneLocation type="plasmid" evidence="6 7">
    <name>unnamed1</name>
</geneLocation>
<dbReference type="PANTHER" id="PTHR23523">
    <property type="match status" value="1"/>
</dbReference>
<dbReference type="Proteomes" id="UP001218231">
    <property type="component" value="Plasmid unnamed1"/>
</dbReference>
<feature type="transmembrane region" description="Helical" evidence="4">
    <location>
        <begin position="238"/>
        <end position="259"/>
    </location>
</feature>
<feature type="transmembrane region" description="Helical" evidence="4">
    <location>
        <begin position="271"/>
        <end position="292"/>
    </location>
</feature>
<dbReference type="Gene3D" id="1.20.1250.20">
    <property type="entry name" value="MFS general substrate transporter like domains"/>
    <property type="match status" value="2"/>
</dbReference>
<dbReference type="Pfam" id="PF07690">
    <property type="entry name" value="MFS_1"/>
    <property type="match status" value="1"/>
</dbReference>
<evidence type="ECO:0000256" key="3">
    <source>
        <dbReference type="ARBA" id="ARBA00023136"/>
    </source>
</evidence>
<feature type="transmembrane region" description="Helical" evidence="4">
    <location>
        <begin position="45"/>
        <end position="63"/>
    </location>
</feature>
<feature type="transmembrane region" description="Helical" evidence="4">
    <location>
        <begin position="204"/>
        <end position="226"/>
    </location>
</feature>
<evidence type="ECO:0000313" key="6">
    <source>
        <dbReference type="EMBL" id="WCT79347.1"/>
    </source>
</evidence>